<organism evidence="2 3">
    <name type="scientific">Azospirillum brasilense</name>
    <dbReference type="NCBI Taxonomy" id="192"/>
    <lineage>
        <taxon>Bacteria</taxon>
        <taxon>Pseudomonadati</taxon>
        <taxon>Pseudomonadota</taxon>
        <taxon>Alphaproteobacteria</taxon>
        <taxon>Rhodospirillales</taxon>
        <taxon>Azospirillaceae</taxon>
        <taxon>Azospirillum</taxon>
    </lineage>
</organism>
<accession>A0ABU4P054</accession>
<dbReference type="RefSeq" id="WP_035676139.1">
    <property type="nucleotide sequence ID" value="NZ_CP012915.1"/>
</dbReference>
<dbReference type="Proteomes" id="UP001277471">
    <property type="component" value="Unassembled WGS sequence"/>
</dbReference>
<feature type="chain" id="PRO_5045411472" description="DUF4410 domain-containing protein" evidence="1">
    <location>
        <begin position="24"/>
        <end position="161"/>
    </location>
</feature>
<dbReference type="EMBL" id="JAWXYC010000003">
    <property type="protein sequence ID" value="MDX5951088.1"/>
    <property type="molecule type" value="Genomic_DNA"/>
</dbReference>
<gene>
    <name evidence="2" type="ORF">SIM66_07770</name>
</gene>
<dbReference type="GeneID" id="56453333"/>
<keyword evidence="1" id="KW-0732">Signal</keyword>
<evidence type="ECO:0000313" key="3">
    <source>
        <dbReference type="Proteomes" id="UP001277471"/>
    </source>
</evidence>
<feature type="signal peptide" evidence="1">
    <location>
        <begin position="1"/>
        <end position="23"/>
    </location>
</feature>
<sequence length="161" mass="17050">MSSFLRVLIIAATCALTTACASSVDPRTTMTPDQAAQLQPGQITVDVQVPDVRKTLPETLRTNLMNTLATCMTGSMPANINVRVDNYKEQNGAMTVLLGDHVTLVGLVTFTDAQSGRLLGEYRVSEVTAGAGVVGLAILADAENGLSKDFSGRICKEVFKS</sequence>
<keyword evidence="3" id="KW-1185">Reference proteome</keyword>
<name>A0ABU4P054_AZOBR</name>
<comment type="caution">
    <text evidence="2">The sequence shown here is derived from an EMBL/GenBank/DDBJ whole genome shotgun (WGS) entry which is preliminary data.</text>
</comment>
<evidence type="ECO:0000256" key="1">
    <source>
        <dbReference type="SAM" id="SignalP"/>
    </source>
</evidence>
<proteinExistence type="predicted"/>
<evidence type="ECO:0008006" key="4">
    <source>
        <dbReference type="Google" id="ProtNLM"/>
    </source>
</evidence>
<protein>
    <recommendedName>
        <fullName evidence="4">DUF4410 domain-containing protein</fullName>
    </recommendedName>
</protein>
<reference evidence="2 3" key="1">
    <citation type="submission" date="2023-11" db="EMBL/GenBank/DDBJ databases">
        <title>MicrobeMod: A computational toolkit for identifying prokaryotic methylation and restriction-modification with nanopore sequencing.</title>
        <authorList>
            <person name="Crits-Christoph A."/>
            <person name="Kang S.C."/>
            <person name="Lee H."/>
            <person name="Ostrov N."/>
        </authorList>
    </citation>
    <scope>NUCLEOTIDE SEQUENCE [LARGE SCALE GENOMIC DNA]</scope>
    <source>
        <strain evidence="2 3">ATCC 29145</strain>
    </source>
</reference>
<dbReference type="PROSITE" id="PS51257">
    <property type="entry name" value="PROKAR_LIPOPROTEIN"/>
    <property type="match status" value="1"/>
</dbReference>
<evidence type="ECO:0000313" key="2">
    <source>
        <dbReference type="EMBL" id="MDX5951088.1"/>
    </source>
</evidence>